<sequence length="244" mass="26977">MINATTLLPLKSLTAETSITLFKSKPRTDIKELIASISTDGLFNPLIVIKKKNKYEVLDGKKRLRALKALAKSPRFTRALHKIPCVITEVDALQVEALQPSRPSLMREAELAHAVLSDINMHKPWDKIAKRFDCDIKLVSDISTLPRLNPKVLKCFNDAAINLDQAAALATIPNPKAQWELLLQLGPFVSNSKIIEAIKSGETVIELPDDNILIVPSRNPEPDSNFGRSNSVLQDEAFTQPLAA</sequence>
<proteinExistence type="predicted"/>
<dbReference type="PANTHER" id="PTHR33375">
    <property type="entry name" value="CHROMOSOME-PARTITIONING PROTEIN PARB-RELATED"/>
    <property type="match status" value="1"/>
</dbReference>
<comment type="caution">
    <text evidence="2">The sequence shown here is derived from an EMBL/GenBank/DDBJ whole genome shotgun (WGS) entry which is preliminary data.</text>
</comment>
<dbReference type="GO" id="GO:0007059">
    <property type="term" value="P:chromosome segregation"/>
    <property type="evidence" value="ECO:0007669"/>
    <property type="project" value="TreeGrafter"/>
</dbReference>
<dbReference type="AlphaFoldDB" id="A0A420WE12"/>
<evidence type="ECO:0000313" key="2">
    <source>
        <dbReference type="EMBL" id="RKQ69226.1"/>
    </source>
</evidence>
<evidence type="ECO:0000259" key="1">
    <source>
        <dbReference type="SMART" id="SM00470"/>
    </source>
</evidence>
<accession>A0A420WE12</accession>
<protein>
    <submittedName>
        <fullName evidence="2">ParB/RepB/Spo0J family partition protein</fullName>
    </submittedName>
</protein>
<organism evidence="2 3">
    <name type="scientific">Litorimonas taeanensis</name>
    <dbReference type="NCBI Taxonomy" id="568099"/>
    <lineage>
        <taxon>Bacteria</taxon>
        <taxon>Pseudomonadati</taxon>
        <taxon>Pseudomonadota</taxon>
        <taxon>Alphaproteobacteria</taxon>
        <taxon>Maricaulales</taxon>
        <taxon>Robiginitomaculaceae</taxon>
    </lineage>
</organism>
<evidence type="ECO:0000313" key="3">
    <source>
        <dbReference type="Proteomes" id="UP000282211"/>
    </source>
</evidence>
<name>A0A420WE12_9PROT</name>
<dbReference type="InParanoid" id="A0A420WE12"/>
<keyword evidence="3" id="KW-1185">Reference proteome</keyword>
<dbReference type="InterPro" id="IPR003115">
    <property type="entry name" value="ParB_N"/>
</dbReference>
<feature type="domain" description="ParB-like N-terminal" evidence="1">
    <location>
        <begin position="15"/>
        <end position="99"/>
    </location>
</feature>
<dbReference type="PANTHER" id="PTHR33375:SF7">
    <property type="entry name" value="CHROMOSOME 2-PARTITIONING PROTEIN PARB-RELATED"/>
    <property type="match status" value="1"/>
</dbReference>
<dbReference type="Proteomes" id="UP000282211">
    <property type="component" value="Unassembled WGS sequence"/>
</dbReference>
<dbReference type="SUPFAM" id="SSF109709">
    <property type="entry name" value="KorB DNA-binding domain-like"/>
    <property type="match status" value="1"/>
</dbReference>
<dbReference type="InterPro" id="IPR036086">
    <property type="entry name" value="ParB/Sulfiredoxin_sf"/>
</dbReference>
<dbReference type="RefSeq" id="WP_121101569.1">
    <property type="nucleotide sequence ID" value="NZ_RBII01000002.1"/>
</dbReference>
<dbReference type="InterPro" id="IPR050336">
    <property type="entry name" value="Chromosome_partition/occlusion"/>
</dbReference>
<dbReference type="OrthoDB" id="9813122at2"/>
<dbReference type="EMBL" id="RBII01000002">
    <property type="protein sequence ID" value="RKQ69226.1"/>
    <property type="molecule type" value="Genomic_DNA"/>
</dbReference>
<dbReference type="SUPFAM" id="SSF110849">
    <property type="entry name" value="ParB/Sulfiredoxin"/>
    <property type="match status" value="1"/>
</dbReference>
<gene>
    <name evidence="2" type="ORF">DES40_2025</name>
</gene>
<dbReference type="SMART" id="SM00470">
    <property type="entry name" value="ParB"/>
    <property type="match status" value="1"/>
</dbReference>
<dbReference type="Gene3D" id="3.90.1530.10">
    <property type="entry name" value="Conserved hypothetical protein from pyrococcus furiosus pfu- 392566-001, ParB domain"/>
    <property type="match status" value="1"/>
</dbReference>
<dbReference type="Pfam" id="PF02195">
    <property type="entry name" value="ParB_N"/>
    <property type="match status" value="1"/>
</dbReference>
<reference evidence="2 3" key="1">
    <citation type="submission" date="2018-10" db="EMBL/GenBank/DDBJ databases">
        <title>Genomic Encyclopedia of Type Strains, Phase IV (KMG-IV): sequencing the most valuable type-strain genomes for metagenomic binning, comparative biology and taxonomic classification.</title>
        <authorList>
            <person name="Goeker M."/>
        </authorList>
    </citation>
    <scope>NUCLEOTIDE SEQUENCE [LARGE SCALE GENOMIC DNA]</scope>
    <source>
        <strain evidence="2 3">DSM 22008</strain>
    </source>
</reference>
<dbReference type="GO" id="GO:0005694">
    <property type="term" value="C:chromosome"/>
    <property type="evidence" value="ECO:0007669"/>
    <property type="project" value="TreeGrafter"/>
</dbReference>